<evidence type="ECO:0000256" key="1">
    <source>
        <dbReference type="ARBA" id="ARBA00007447"/>
    </source>
</evidence>
<dbReference type="Pfam" id="PF00026">
    <property type="entry name" value="Asp"/>
    <property type="match status" value="1"/>
</dbReference>
<accession>X6MYZ4</accession>
<organism evidence="3 4">
    <name type="scientific">Reticulomyxa filosa</name>
    <dbReference type="NCBI Taxonomy" id="46433"/>
    <lineage>
        <taxon>Eukaryota</taxon>
        <taxon>Sar</taxon>
        <taxon>Rhizaria</taxon>
        <taxon>Retaria</taxon>
        <taxon>Foraminifera</taxon>
        <taxon>Monothalamids</taxon>
        <taxon>Reticulomyxidae</taxon>
        <taxon>Reticulomyxa</taxon>
    </lineage>
</organism>
<protein>
    <recommendedName>
        <fullName evidence="2">Peptidase A1 domain-containing protein</fullName>
    </recommendedName>
</protein>
<dbReference type="PROSITE" id="PS51767">
    <property type="entry name" value="PEPTIDASE_A1"/>
    <property type="match status" value="1"/>
</dbReference>
<feature type="domain" description="Peptidase A1" evidence="2">
    <location>
        <begin position="1"/>
        <end position="286"/>
    </location>
</feature>
<sequence>MTPVVTQLNLGRRQFGHCFGTETGGLLVFGSNEIELLLNYFDVHVRWIPLLNYFNPHGWYKVKTVGFRIEKIGADATTSAGDNGQDIQNSSSLIPYNENLDVGYHGTVLDTGSSTLSMPRKTANELVESIMQYSGYSYYEDKDKVYDYCLRSKSGQIEYTESDWKYFLQHEIMKFPLLFMLWEGGEQRTSMDPFFQLEKAKKKFFQQRKGKRRMATQQQQQQEIDSETNNNGRLEIRIPPSQYLFHKHHKICIDLFGDTPSILVGSNVMADKFFIYDRDTMRLGVADFPCDELVYKADAIALSYSQQFQSGTDQ</sequence>
<dbReference type="Gene3D" id="2.40.70.10">
    <property type="entry name" value="Acid Proteases"/>
    <property type="match status" value="1"/>
</dbReference>
<dbReference type="SUPFAM" id="SSF50630">
    <property type="entry name" value="Acid proteases"/>
    <property type="match status" value="1"/>
</dbReference>
<proteinExistence type="inferred from homology"/>
<dbReference type="Proteomes" id="UP000023152">
    <property type="component" value="Unassembled WGS sequence"/>
</dbReference>
<name>X6MYZ4_RETFI</name>
<evidence type="ECO:0000313" key="4">
    <source>
        <dbReference type="Proteomes" id="UP000023152"/>
    </source>
</evidence>
<dbReference type="OrthoDB" id="2747330at2759"/>
<evidence type="ECO:0000313" key="3">
    <source>
        <dbReference type="EMBL" id="ETO19265.1"/>
    </source>
</evidence>
<dbReference type="InterPro" id="IPR021109">
    <property type="entry name" value="Peptidase_aspartic_dom_sf"/>
</dbReference>
<feature type="non-terminal residue" evidence="3">
    <location>
        <position position="314"/>
    </location>
</feature>
<reference evidence="3 4" key="1">
    <citation type="journal article" date="2013" name="Curr. Biol.">
        <title>The Genome of the Foraminiferan Reticulomyxa filosa.</title>
        <authorList>
            <person name="Glockner G."/>
            <person name="Hulsmann N."/>
            <person name="Schleicher M."/>
            <person name="Noegel A.A."/>
            <person name="Eichinger L."/>
            <person name="Gallinger C."/>
            <person name="Pawlowski J."/>
            <person name="Sierra R."/>
            <person name="Euteneuer U."/>
            <person name="Pillet L."/>
            <person name="Moustafa A."/>
            <person name="Platzer M."/>
            <person name="Groth M."/>
            <person name="Szafranski K."/>
            <person name="Schliwa M."/>
        </authorList>
    </citation>
    <scope>NUCLEOTIDE SEQUENCE [LARGE SCALE GENOMIC DNA]</scope>
</reference>
<dbReference type="InterPro" id="IPR001461">
    <property type="entry name" value="Aspartic_peptidase_A1"/>
</dbReference>
<keyword evidence="4" id="KW-1185">Reference proteome</keyword>
<evidence type="ECO:0000259" key="2">
    <source>
        <dbReference type="PROSITE" id="PS51767"/>
    </source>
</evidence>
<dbReference type="PANTHER" id="PTHR47965">
    <property type="entry name" value="ASPARTYL PROTEASE-RELATED"/>
    <property type="match status" value="1"/>
</dbReference>
<dbReference type="GO" id="GO:0004190">
    <property type="term" value="F:aspartic-type endopeptidase activity"/>
    <property type="evidence" value="ECO:0007669"/>
    <property type="project" value="InterPro"/>
</dbReference>
<dbReference type="GO" id="GO:0006508">
    <property type="term" value="P:proteolysis"/>
    <property type="evidence" value="ECO:0007669"/>
    <property type="project" value="InterPro"/>
</dbReference>
<comment type="caution">
    <text evidence="3">The sequence shown here is derived from an EMBL/GenBank/DDBJ whole genome shotgun (WGS) entry which is preliminary data.</text>
</comment>
<dbReference type="AlphaFoldDB" id="X6MYZ4"/>
<comment type="similarity">
    <text evidence="1">Belongs to the peptidase A1 family.</text>
</comment>
<dbReference type="InterPro" id="IPR033121">
    <property type="entry name" value="PEPTIDASE_A1"/>
</dbReference>
<dbReference type="EMBL" id="ASPP01013859">
    <property type="protein sequence ID" value="ETO19265.1"/>
    <property type="molecule type" value="Genomic_DNA"/>
</dbReference>
<gene>
    <name evidence="3" type="ORF">RFI_17965</name>
</gene>